<sequence length="1060" mass="118591">MMCVHPALAPPWGDIEARSIDDRTRHILGSLLKMDIVPEELDEIFLEGDSPQHFSAPSEQDSISAATSVNGGGDRRTDNQNPIDAPVPSDRSPSPATPIENEDDDLHASASWPGSKTKSGKDRKRLPCACLACRRKKIKCSGGEPSCTHCLRTNIPCVYKKTPRVPAPRTDYMAMLGKRLKQMENRVIKIIPKDASRDLNAIGRGVVKPFPLGQVPRFTAKASKKRSAAEAFDAELREWTKEKHVDHNGMIVDAVQEPGDEKRLLKEGAEHLPPLDIQKHLCEVFFEYIYGQSYLLLHKPSFMRKLKEGLVPPVLTLAVCAISARFSNHPKLNTEPAFLRGEDWAKVAGQIALSRHDQPNITMVTVFLILGLHEYGTCHGGRSWSYGGLALKMAYALQLHRELEYDPMAPSDPGDKSTRRPLSFLDREIRRRTMWACVLQDRFVSSGGYRPPMANTAFINIQLPIIESHFQMEIPGPTENLEGEVINPVDDGEGQLTDPQENMGVSAYTIRISILWGRAIDYLNLGLKTKDPLPMWAPDSEHANLKRRLQEFVDNLPDKMKWTPGNLEIHAVERISGQFIYFHMMINHTILFLNGFAIPITPIAKPPDNIPQAFLKESARTAIEAAIQVSTLISYAADHGLTAPFAGYSAFTAGIVHIWCMFNPEVQTSEAAKSNLKKTYKYLEKMKRHWGTFRYLVEMTQERYRQFANERNHNIKPGTSASMTRIEQYGGWFDRFPQGVSTSDWTELEADWKSERGDDAVMSHRSDLKGVEEFFAGLSPSTNENSEGNYAGNEARKSMSATPGSRPDHENSRRSMSQPRSQPRPGLHREPARNTSPSSGRVYPRENYKPGQHTKFTLARRSQGSNDAINTSNYMQNVDLIHVGPPPTSTYPYPEDGTANIGQHTNLNYAHSEPAVIGEANQSQLLHQRGQFTADQQHIINQAASNSQMQLHTENHVAPGLTQAQPSALALSDLNTQFEQENQWYAPFDLGGVHILDSFFQPGGWFLPFNIPSEMPHADTTQSSAFPHPDQVQAVPPPQPLRVHEGYANGGPHNIHQSFY</sequence>
<name>A0A168AXA5_9EURO</name>
<keyword evidence="4" id="KW-0843">Virulence</keyword>
<evidence type="ECO:0000256" key="3">
    <source>
        <dbReference type="ARBA" id="ARBA00023015"/>
    </source>
</evidence>
<dbReference type="CDD" id="cd00067">
    <property type="entry name" value="GAL4"/>
    <property type="match status" value="1"/>
</dbReference>
<dbReference type="SMART" id="SM00906">
    <property type="entry name" value="Fungal_trans"/>
    <property type="match status" value="1"/>
</dbReference>
<accession>A0A168AXA5</accession>
<evidence type="ECO:0000256" key="4">
    <source>
        <dbReference type="ARBA" id="ARBA00023026"/>
    </source>
</evidence>
<keyword evidence="5" id="KW-0238">DNA-binding</keyword>
<evidence type="ECO:0000256" key="1">
    <source>
        <dbReference type="ARBA" id="ARBA00004123"/>
    </source>
</evidence>
<dbReference type="Proteomes" id="UP000242877">
    <property type="component" value="Unassembled WGS sequence"/>
</dbReference>
<dbReference type="InterPro" id="IPR050815">
    <property type="entry name" value="TF_fung"/>
</dbReference>
<feature type="compositionally biased region" description="Low complexity" evidence="8">
    <location>
        <begin position="814"/>
        <end position="825"/>
    </location>
</feature>
<dbReference type="Pfam" id="PF04082">
    <property type="entry name" value="Fungal_trans"/>
    <property type="match status" value="1"/>
</dbReference>
<keyword evidence="6" id="KW-0804">Transcription</keyword>
<feature type="compositionally biased region" description="Polar residues" evidence="8">
    <location>
        <begin position="779"/>
        <end position="788"/>
    </location>
</feature>
<organism evidence="10 11">
    <name type="scientific">Ascosphaera apis ARSEF 7405</name>
    <dbReference type="NCBI Taxonomy" id="392613"/>
    <lineage>
        <taxon>Eukaryota</taxon>
        <taxon>Fungi</taxon>
        <taxon>Dikarya</taxon>
        <taxon>Ascomycota</taxon>
        <taxon>Pezizomycotina</taxon>
        <taxon>Eurotiomycetes</taxon>
        <taxon>Eurotiomycetidae</taxon>
        <taxon>Onygenales</taxon>
        <taxon>Ascosphaeraceae</taxon>
        <taxon>Ascosphaera</taxon>
    </lineage>
</organism>
<dbReference type="InterPro" id="IPR001138">
    <property type="entry name" value="Zn2Cys6_DnaBD"/>
</dbReference>
<dbReference type="SUPFAM" id="SSF57701">
    <property type="entry name" value="Zn2/Cys6 DNA-binding domain"/>
    <property type="match status" value="1"/>
</dbReference>
<evidence type="ECO:0000313" key="10">
    <source>
        <dbReference type="EMBL" id="KZZ94475.1"/>
    </source>
</evidence>
<feature type="compositionally biased region" description="Polar residues" evidence="8">
    <location>
        <begin position="860"/>
        <end position="870"/>
    </location>
</feature>
<dbReference type="GO" id="GO:0000981">
    <property type="term" value="F:DNA-binding transcription factor activity, RNA polymerase II-specific"/>
    <property type="evidence" value="ECO:0007669"/>
    <property type="project" value="InterPro"/>
</dbReference>
<dbReference type="Pfam" id="PF00172">
    <property type="entry name" value="Zn_clus"/>
    <property type="match status" value="1"/>
</dbReference>
<feature type="domain" description="Zn(2)-C6 fungal-type" evidence="9">
    <location>
        <begin position="129"/>
        <end position="159"/>
    </location>
</feature>
<reference evidence="10 11" key="1">
    <citation type="journal article" date="2016" name="Genome Biol. Evol.">
        <title>Divergent and convergent evolution of fungal pathogenicity.</title>
        <authorList>
            <person name="Shang Y."/>
            <person name="Xiao G."/>
            <person name="Zheng P."/>
            <person name="Cen K."/>
            <person name="Zhan S."/>
            <person name="Wang C."/>
        </authorList>
    </citation>
    <scope>NUCLEOTIDE SEQUENCE [LARGE SCALE GENOMIC DNA]</scope>
    <source>
        <strain evidence="10 11">ARSEF 7405</strain>
    </source>
</reference>
<evidence type="ECO:0000259" key="9">
    <source>
        <dbReference type="PROSITE" id="PS50048"/>
    </source>
</evidence>
<evidence type="ECO:0000256" key="8">
    <source>
        <dbReference type="SAM" id="MobiDB-lite"/>
    </source>
</evidence>
<dbReference type="EMBL" id="AZGZ01000006">
    <property type="protein sequence ID" value="KZZ94475.1"/>
    <property type="molecule type" value="Genomic_DNA"/>
</dbReference>
<feature type="region of interest" description="Disordered" evidence="8">
    <location>
        <begin position="776"/>
        <end position="870"/>
    </location>
</feature>
<comment type="caution">
    <text evidence="10">The sequence shown here is derived from an EMBL/GenBank/DDBJ whole genome shotgun (WGS) entry which is preliminary data.</text>
</comment>
<evidence type="ECO:0000256" key="2">
    <source>
        <dbReference type="ARBA" id="ARBA00022723"/>
    </source>
</evidence>
<proteinExistence type="predicted"/>
<dbReference type="Gene3D" id="4.10.240.10">
    <property type="entry name" value="Zn(2)-C6 fungal-type DNA-binding domain"/>
    <property type="match status" value="1"/>
</dbReference>
<dbReference type="PROSITE" id="PS50048">
    <property type="entry name" value="ZN2_CY6_FUNGAL_2"/>
    <property type="match status" value="1"/>
</dbReference>
<keyword evidence="11" id="KW-1185">Reference proteome</keyword>
<comment type="subcellular location">
    <subcellularLocation>
        <location evidence="1">Nucleus</location>
    </subcellularLocation>
</comment>
<evidence type="ECO:0000256" key="6">
    <source>
        <dbReference type="ARBA" id="ARBA00023163"/>
    </source>
</evidence>
<dbReference type="InterPro" id="IPR036864">
    <property type="entry name" value="Zn2-C6_fun-type_DNA-bd_sf"/>
</dbReference>
<dbReference type="GO" id="GO:0003677">
    <property type="term" value="F:DNA binding"/>
    <property type="evidence" value="ECO:0007669"/>
    <property type="project" value="UniProtKB-KW"/>
</dbReference>
<gene>
    <name evidence="10" type="ORF">AAP_01775</name>
</gene>
<dbReference type="AlphaFoldDB" id="A0A168AXA5"/>
<dbReference type="PANTHER" id="PTHR47338:SF27">
    <property type="entry name" value="ZN(II)2CYS6 TRANSCRIPTION FACTOR (EUROFUNG)"/>
    <property type="match status" value="1"/>
</dbReference>
<evidence type="ECO:0000256" key="7">
    <source>
        <dbReference type="ARBA" id="ARBA00023242"/>
    </source>
</evidence>
<keyword evidence="7" id="KW-0539">Nucleus</keyword>
<protein>
    <submittedName>
        <fullName evidence="10">Transcription factor</fullName>
    </submittedName>
</protein>
<dbReference type="InterPro" id="IPR007219">
    <property type="entry name" value="XnlR_reg_dom"/>
</dbReference>
<dbReference type="GO" id="GO:0005634">
    <property type="term" value="C:nucleus"/>
    <property type="evidence" value="ECO:0007669"/>
    <property type="project" value="UniProtKB-SubCell"/>
</dbReference>
<dbReference type="PROSITE" id="PS00463">
    <property type="entry name" value="ZN2_CY6_FUNGAL_1"/>
    <property type="match status" value="1"/>
</dbReference>
<dbReference type="PANTHER" id="PTHR47338">
    <property type="entry name" value="ZN(II)2CYS6 TRANSCRIPTION FACTOR (EUROFUNG)-RELATED"/>
    <property type="match status" value="1"/>
</dbReference>
<keyword evidence="3" id="KW-0805">Transcription regulation</keyword>
<feature type="compositionally biased region" description="Polar residues" evidence="8">
    <location>
        <begin position="52"/>
        <end position="69"/>
    </location>
</feature>
<dbReference type="SMART" id="SM00066">
    <property type="entry name" value="GAL4"/>
    <property type="match status" value="1"/>
</dbReference>
<dbReference type="VEuPathDB" id="FungiDB:AAP_01775"/>
<dbReference type="GO" id="GO:0008270">
    <property type="term" value="F:zinc ion binding"/>
    <property type="evidence" value="ECO:0007669"/>
    <property type="project" value="InterPro"/>
</dbReference>
<keyword evidence="2" id="KW-0479">Metal-binding</keyword>
<dbReference type="OrthoDB" id="39175at2759"/>
<dbReference type="CDD" id="cd12148">
    <property type="entry name" value="fungal_TF_MHR"/>
    <property type="match status" value="1"/>
</dbReference>
<evidence type="ECO:0000256" key="5">
    <source>
        <dbReference type="ARBA" id="ARBA00023125"/>
    </source>
</evidence>
<evidence type="ECO:0000313" key="11">
    <source>
        <dbReference type="Proteomes" id="UP000242877"/>
    </source>
</evidence>
<dbReference type="GO" id="GO:0006351">
    <property type="term" value="P:DNA-templated transcription"/>
    <property type="evidence" value="ECO:0007669"/>
    <property type="project" value="InterPro"/>
</dbReference>
<feature type="region of interest" description="Disordered" evidence="8">
    <location>
        <begin position="49"/>
        <end position="122"/>
    </location>
</feature>